<feature type="binding site" evidence="9">
    <location>
        <position position="159"/>
    </location>
    <ligand>
        <name>Ca(2+)</name>
        <dbReference type="ChEBI" id="CHEBI:29108"/>
        <label>3</label>
    </ligand>
</feature>
<dbReference type="InterPro" id="IPR024079">
    <property type="entry name" value="MetalloPept_cat_dom_sf"/>
</dbReference>
<keyword evidence="3 8" id="KW-0479">Metal-binding</keyword>
<proteinExistence type="inferred from homology"/>
<keyword evidence="6" id="KW-0482">Metalloprotease</keyword>
<dbReference type="InterPro" id="IPR033739">
    <property type="entry name" value="M10A_MMP"/>
</dbReference>
<dbReference type="GO" id="GO:0008270">
    <property type="term" value="F:zinc ion binding"/>
    <property type="evidence" value="ECO:0007669"/>
    <property type="project" value="InterPro"/>
</dbReference>
<feature type="binding site" evidence="8">
    <location>
        <position position="201"/>
    </location>
    <ligand>
        <name>Zn(2+)</name>
        <dbReference type="ChEBI" id="CHEBI:29105"/>
        <label>2</label>
        <note>catalytic</note>
    </ligand>
</feature>
<dbReference type="Proteomes" id="UP000663842">
    <property type="component" value="Unassembled WGS sequence"/>
</dbReference>
<dbReference type="EMBL" id="CAJNOV010009311">
    <property type="protein sequence ID" value="CAF1358816.1"/>
    <property type="molecule type" value="Genomic_DNA"/>
</dbReference>
<protein>
    <recommendedName>
        <fullName evidence="11">Peptidase metallopeptidase domain-containing protein</fullName>
    </recommendedName>
</protein>
<dbReference type="Pfam" id="PF01471">
    <property type="entry name" value="PG_binding_1"/>
    <property type="match status" value="1"/>
</dbReference>
<dbReference type="Proteomes" id="UP000663855">
    <property type="component" value="Unassembled WGS sequence"/>
</dbReference>
<feature type="active site" evidence="7">
    <location>
        <position position="202"/>
    </location>
</feature>
<dbReference type="EMBL" id="CAJNRE010000139">
    <property type="protein sequence ID" value="CAF1921372.1"/>
    <property type="molecule type" value="Genomic_DNA"/>
</dbReference>
<dbReference type="GO" id="GO:0004222">
    <property type="term" value="F:metalloendopeptidase activity"/>
    <property type="evidence" value="ECO:0007669"/>
    <property type="project" value="InterPro"/>
</dbReference>
<feature type="binding site" evidence="9">
    <location>
        <position position="160"/>
    </location>
    <ligand>
        <name>Ca(2+)</name>
        <dbReference type="ChEBI" id="CHEBI:29108"/>
        <label>3</label>
    </ligand>
</feature>
<evidence type="ECO:0000256" key="1">
    <source>
        <dbReference type="ARBA" id="ARBA00010370"/>
    </source>
</evidence>
<dbReference type="InterPro" id="IPR006026">
    <property type="entry name" value="Peptidase_Metallo"/>
</dbReference>
<evidence type="ECO:0000313" key="14">
    <source>
        <dbReference type="EMBL" id="CAF2215489.1"/>
    </source>
</evidence>
<evidence type="ECO:0000313" key="13">
    <source>
        <dbReference type="EMBL" id="CAF1921372.1"/>
    </source>
</evidence>
<dbReference type="GO" id="GO:0031012">
    <property type="term" value="C:extracellular matrix"/>
    <property type="evidence" value="ECO:0007669"/>
    <property type="project" value="InterPro"/>
</dbReference>
<dbReference type="InterPro" id="IPR002477">
    <property type="entry name" value="Peptidoglycan-bd-like"/>
</dbReference>
<keyword evidence="9" id="KW-0106">Calcium</keyword>
<feature type="binding site" evidence="9">
    <location>
        <position position="219"/>
    </location>
    <ligand>
        <name>Zn(2+)</name>
        <dbReference type="ChEBI" id="CHEBI:29105"/>
        <label>2</label>
        <note>catalytic</note>
    </ligand>
</feature>
<feature type="binding site" evidence="9">
    <location>
        <position position="154"/>
    </location>
    <ligand>
        <name>Zn(2+)</name>
        <dbReference type="ChEBI" id="CHEBI:29105"/>
        <label>1</label>
    </ligand>
</feature>
<keyword evidence="2" id="KW-0645">Protease</keyword>
<accession>A0A815I441</accession>
<name>A0A815I441_9BILA</name>
<dbReference type="PANTHER" id="PTHR10201">
    <property type="entry name" value="MATRIX METALLOPROTEINASE"/>
    <property type="match status" value="1"/>
</dbReference>
<gene>
    <name evidence="16" type="ORF">BYL167_LOCUS27084</name>
    <name evidence="12" type="ORF">CJN711_LOCUS19821</name>
    <name evidence="13" type="ORF">MBJ925_LOCUS2128</name>
    <name evidence="15" type="ORF">UXM345_LOCUS26434</name>
    <name evidence="14" type="ORF">XDN619_LOCUS33517</name>
</gene>
<feature type="binding site" description="in inhibited form" evidence="9">
    <location>
        <position position="71"/>
    </location>
    <ligand>
        <name>Zn(2+)</name>
        <dbReference type="ChEBI" id="CHEBI:29105"/>
        <label>2</label>
        <note>catalytic</note>
    </ligand>
</feature>
<dbReference type="EMBL" id="CAJOBH010033628">
    <property type="protein sequence ID" value="CAF4290765.1"/>
    <property type="molecule type" value="Genomic_DNA"/>
</dbReference>
<dbReference type="SUPFAM" id="SSF47090">
    <property type="entry name" value="PGBD-like"/>
    <property type="match status" value="1"/>
</dbReference>
<feature type="binding site" evidence="9">
    <location>
        <position position="142"/>
    </location>
    <ligand>
        <name>Ca(2+)</name>
        <dbReference type="ChEBI" id="CHEBI:29108"/>
        <label>2</label>
    </ligand>
</feature>
<dbReference type="Proteomes" id="UP000681967">
    <property type="component" value="Unassembled WGS sequence"/>
</dbReference>
<dbReference type="InterPro" id="IPR036365">
    <property type="entry name" value="PGBD-like_sf"/>
</dbReference>
<keyword evidence="4" id="KW-0378">Hydrolase</keyword>
<evidence type="ECO:0000256" key="3">
    <source>
        <dbReference type="ARBA" id="ARBA00022723"/>
    </source>
</evidence>
<dbReference type="PRINTS" id="PR00138">
    <property type="entry name" value="MATRIXIN"/>
</dbReference>
<dbReference type="Gene3D" id="3.40.390.10">
    <property type="entry name" value="Collagenase (Catalytic Domain)"/>
    <property type="match status" value="1"/>
</dbReference>
<evidence type="ECO:0000313" key="12">
    <source>
        <dbReference type="EMBL" id="CAF1358816.1"/>
    </source>
</evidence>
<evidence type="ECO:0000256" key="5">
    <source>
        <dbReference type="ARBA" id="ARBA00022833"/>
    </source>
</evidence>
<dbReference type="InterPro" id="IPR036375">
    <property type="entry name" value="Hemopexin-like_dom_sf"/>
</dbReference>
<feature type="compositionally biased region" description="Low complexity" evidence="10">
    <location>
        <begin position="287"/>
        <end position="296"/>
    </location>
</feature>
<dbReference type="InterPro" id="IPR021190">
    <property type="entry name" value="Pept_M10A"/>
</dbReference>
<dbReference type="EMBL" id="CAJNRG010017048">
    <property type="protein sequence ID" value="CAF2215489.1"/>
    <property type="molecule type" value="Genomic_DNA"/>
</dbReference>
<dbReference type="Pfam" id="PF00413">
    <property type="entry name" value="Peptidase_M10"/>
    <property type="match status" value="1"/>
</dbReference>
<evidence type="ECO:0000256" key="4">
    <source>
        <dbReference type="ARBA" id="ARBA00022801"/>
    </source>
</evidence>
<comment type="caution">
    <text evidence="12">The sequence shown here is derived from an EMBL/GenBank/DDBJ whole genome shotgun (WGS) entry which is preliminary data.</text>
</comment>
<dbReference type="SUPFAM" id="SSF55486">
    <property type="entry name" value="Metalloproteases ('zincins'), catalytic domain"/>
    <property type="match status" value="1"/>
</dbReference>
<keyword evidence="5 8" id="KW-0862">Zinc</keyword>
<evidence type="ECO:0000256" key="2">
    <source>
        <dbReference type="ARBA" id="ARBA00022670"/>
    </source>
</evidence>
<dbReference type="SUPFAM" id="SSF50923">
    <property type="entry name" value="Hemopexin-like domain"/>
    <property type="match status" value="1"/>
</dbReference>
<evidence type="ECO:0000259" key="11">
    <source>
        <dbReference type="SMART" id="SM00235"/>
    </source>
</evidence>
<dbReference type="EMBL" id="CAJOBF010005399">
    <property type="protein sequence ID" value="CAF4173762.1"/>
    <property type="molecule type" value="Genomic_DNA"/>
</dbReference>
<feature type="binding site" evidence="9">
    <location>
        <position position="274"/>
    </location>
    <ligand>
        <name>Ca(2+)</name>
        <dbReference type="ChEBI" id="CHEBI:29108"/>
        <label>5</label>
    </ligand>
</feature>
<comment type="similarity">
    <text evidence="1">Belongs to the peptidase M10A family.</text>
</comment>
<feature type="binding site" evidence="9">
    <location>
        <position position="167"/>
    </location>
    <ligand>
        <name>Zn(2+)</name>
        <dbReference type="ChEBI" id="CHEBI:29105"/>
        <label>1</label>
    </ligand>
</feature>
<feature type="binding site" evidence="9">
    <location>
        <position position="182"/>
    </location>
    <ligand>
        <name>Ca(2+)</name>
        <dbReference type="ChEBI" id="CHEBI:29108"/>
        <label>1</label>
    </ligand>
</feature>
<evidence type="ECO:0000256" key="10">
    <source>
        <dbReference type="SAM" id="MobiDB-lite"/>
    </source>
</evidence>
<dbReference type="PANTHER" id="PTHR10201:SF323">
    <property type="entry name" value="MATRIX METALLOPROTEINASE-21"/>
    <property type="match status" value="1"/>
</dbReference>
<reference evidence="12" key="1">
    <citation type="submission" date="2021-02" db="EMBL/GenBank/DDBJ databases">
        <authorList>
            <person name="Nowell W R."/>
        </authorList>
    </citation>
    <scope>NUCLEOTIDE SEQUENCE</scope>
</reference>
<evidence type="ECO:0000313" key="17">
    <source>
        <dbReference type="Proteomes" id="UP000663855"/>
    </source>
</evidence>
<feature type="region of interest" description="Disordered" evidence="10">
    <location>
        <begin position="283"/>
        <end position="309"/>
    </location>
</feature>
<sequence length="515" mass="59676">MNKNNKLIIESKSDVVKYLNEFGYNPCDDSTGFLCLHSLSSMLKDYQRRFRLHITGILDDATKQQMSQSRCGNKDPPLGLSKNTVASLVQKWSRSILTWSLRSYSSRIGEAQSHRILQQAFNAWAQHISLDIIQVCSWCSPDIIVEFGSTDHGDRYPFDGPGRTLAHAFSPEDGRIHFDMDESWTTSYDDNDINFYVVAVHEIGHALGLDHAYEKSSIMYPSYQLFRERDILPYYDRIRIQQLYGSASKVTTRSTTKKTTTPRTTTKNITTPRITTKKATVKKKVTTKATPKSTTKTTKKVTTRPKVTTRSTMNLPSKIKLPCEVFIDAAFDFPDKSFHVLDTGMLRRYLPNKKKWDRWILPFEQIYRGLPNRITAGAYDFSRNEVLIFTITRVYRYKVNLRTYQAEYRRNDSLPDHLQGVIVGAISYRDGIHVIKANTLQSFDIENFKRKSKERKLRDEFPSFSGSVKAAFTSGYLHHFFTNDRLVHVWDEQFNRWKTFAKPMESNWFACTKKL</sequence>
<dbReference type="CDD" id="cd04278">
    <property type="entry name" value="ZnMc_MMP"/>
    <property type="match status" value="1"/>
</dbReference>
<feature type="binding site" evidence="8">
    <location>
        <position position="205"/>
    </location>
    <ligand>
        <name>Zn(2+)</name>
        <dbReference type="ChEBI" id="CHEBI:29105"/>
        <label>2</label>
        <note>catalytic</note>
    </ligand>
</feature>
<feature type="binding site" evidence="8">
    <location>
        <position position="211"/>
    </location>
    <ligand>
        <name>Zn(2+)</name>
        <dbReference type="ChEBI" id="CHEBI:29105"/>
        <label>2</label>
        <note>catalytic</note>
    </ligand>
</feature>
<evidence type="ECO:0000256" key="6">
    <source>
        <dbReference type="ARBA" id="ARBA00023049"/>
    </source>
</evidence>
<dbReference type="PIRSF" id="PIRSF001191">
    <property type="entry name" value="Peptidase_M10A_matrix"/>
    <property type="match status" value="1"/>
</dbReference>
<evidence type="ECO:0000256" key="9">
    <source>
        <dbReference type="PIRSR" id="PIRSR621190-2"/>
    </source>
</evidence>
<dbReference type="Proteomes" id="UP000663887">
    <property type="component" value="Unassembled WGS sequence"/>
</dbReference>
<dbReference type="AlphaFoldDB" id="A0A815I441"/>
<evidence type="ECO:0000313" key="15">
    <source>
        <dbReference type="EMBL" id="CAF4173762.1"/>
    </source>
</evidence>
<feature type="binding site" evidence="9">
    <location>
        <position position="152"/>
    </location>
    <ligand>
        <name>Zn(2+)</name>
        <dbReference type="ChEBI" id="CHEBI:29105"/>
        <label>1</label>
    </ligand>
</feature>
<feature type="binding site" evidence="9">
    <location>
        <position position="177"/>
    </location>
    <ligand>
        <name>Zn(2+)</name>
        <dbReference type="ChEBI" id="CHEBI:29105"/>
        <label>1</label>
    </ligand>
</feature>
<dbReference type="Gene3D" id="2.110.10.10">
    <property type="entry name" value="Hemopexin-like domain"/>
    <property type="match status" value="1"/>
</dbReference>
<feature type="binding site" evidence="9">
    <location>
        <position position="179"/>
    </location>
    <ligand>
        <name>Ca(2+)</name>
        <dbReference type="ChEBI" id="CHEBI:29108"/>
        <label>3</label>
    </ligand>
</feature>
<comment type="cofactor">
    <cofactor evidence="9">
        <name>Zn(2+)</name>
        <dbReference type="ChEBI" id="CHEBI:29105"/>
    </cofactor>
    <text evidence="9">Binds 2 Zn(2+) ions per subunit.</text>
</comment>
<dbReference type="Proteomes" id="UP000663824">
    <property type="component" value="Unassembled WGS sequence"/>
</dbReference>
<evidence type="ECO:0000313" key="16">
    <source>
        <dbReference type="EMBL" id="CAF4290765.1"/>
    </source>
</evidence>
<evidence type="ECO:0000256" key="8">
    <source>
        <dbReference type="PIRSR" id="PIRSR001191-2"/>
    </source>
</evidence>
<feature type="domain" description="Peptidase metallopeptidase" evidence="11">
    <location>
        <begin position="88"/>
        <end position="246"/>
    </location>
</feature>
<comment type="cofactor">
    <cofactor evidence="9">
        <name>Ca(2+)</name>
        <dbReference type="ChEBI" id="CHEBI:29108"/>
    </cofactor>
    <text evidence="9">Can bind about 5 Ca(2+) ions per subunit.</text>
</comment>
<feature type="binding site" evidence="9">
    <location>
        <position position="182"/>
    </location>
    <ligand>
        <name>Ca(2+)</name>
        <dbReference type="ChEBI" id="CHEBI:29108"/>
        <label>3</label>
    </ligand>
</feature>
<dbReference type="InterPro" id="IPR001818">
    <property type="entry name" value="Pept_M10_metallopeptidase"/>
</dbReference>
<dbReference type="GO" id="GO:0006508">
    <property type="term" value="P:proteolysis"/>
    <property type="evidence" value="ECO:0007669"/>
    <property type="project" value="UniProtKB-KW"/>
</dbReference>
<organism evidence="12 17">
    <name type="scientific">Rotaria magnacalcarata</name>
    <dbReference type="NCBI Taxonomy" id="392030"/>
    <lineage>
        <taxon>Eukaryota</taxon>
        <taxon>Metazoa</taxon>
        <taxon>Spiralia</taxon>
        <taxon>Gnathifera</taxon>
        <taxon>Rotifera</taxon>
        <taxon>Eurotatoria</taxon>
        <taxon>Bdelloidea</taxon>
        <taxon>Philodinida</taxon>
        <taxon>Philodinidae</taxon>
        <taxon>Rotaria</taxon>
    </lineage>
</organism>
<evidence type="ECO:0000256" key="7">
    <source>
        <dbReference type="PIRSR" id="PIRSR001191-1"/>
    </source>
</evidence>
<dbReference type="SMART" id="SM00235">
    <property type="entry name" value="ZnMc"/>
    <property type="match status" value="1"/>
</dbReference>